<dbReference type="Proteomes" id="UP000095286">
    <property type="component" value="Unplaced"/>
</dbReference>
<dbReference type="WBParaSite" id="RSKR_0000818000.1">
    <property type="protein sequence ID" value="RSKR_0000818000.1"/>
    <property type="gene ID" value="RSKR_0000818000"/>
</dbReference>
<reference evidence="2" key="1">
    <citation type="submission" date="2016-11" db="UniProtKB">
        <authorList>
            <consortium name="WormBaseParasite"/>
        </authorList>
    </citation>
    <scope>IDENTIFICATION</scope>
    <source>
        <strain evidence="2">KR3021</strain>
    </source>
</reference>
<evidence type="ECO:0000313" key="2">
    <source>
        <dbReference type="WBParaSite" id="RSKR_0000818000.1"/>
    </source>
</evidence>
<accession>A0AC35U7I7</accession>
<proteinExistence type="predicted"/>
<sequence length="237" mass="26324">MNVYLIGEFPWGFGFQFDEINKKMTVNKVEETGTAFSEGIRVGDQIVSINGKDVIDLKSFCHELNGTKGLLRIQIQKSVFPKKKDTDIANLIFGSNNMKNNGVKQNNSLEIKELSVKIPRNNFSFPLLPSTASSSSYSSGLEILKHMDVLKSSVKRKKTKERPMFLQNYPKYNLNSVSTVSAHSNYTSSETEETIDSNTFSGNDSGVENNQSGDEETINGLNSDTCSIEKSPLSLNE</sequence>
<evidence type="ECO:0000313" key="1">
    <source>
        <dbReference type="Proteomes" id="UP000095286"/>
    </source>
</evidence>
<name>A0AC35U7I7_9BILA</name>
<protein>
    <submittedName>
        <fullName evidence="2">PDZ domain-containing protein</fullName>
    </submittedName>
</protein>
<organism evidence="1 2">
    <name type="scientific">Rhabditophanes sp. KR3021</name>
    <dbReference type="NCBI Taxonomy" id="114890"/>
    <lineage>
        <taxon>Eukaryota</taxon>
        <taxon>Metazoa</taxon>
        <taxon>Ecdysozoa</taxon>
        <taxon>Nematoda</taxon>
        <taxon>Chromadorea</taxon>
        <taxon>Rhabditida</taxon>
        <taxon>Tylenchina</taxon>
        <taxon>Panagrolaimomorpha</taxon>
        <taxon>Strongyloidoidea</taxon>
        <taxon>Alloionematidae</taxon>
        <taxon>Rhabditophanes</taxon>
    </lineage>
</organism>